<keyword evidence="1" id="KW-0812">Transmembrane</keyword>
<dbReference type="Proteomes" id="UP000519897">
    <property type="component" value="Unassembled WGS sequence"/>
</dbReference>
<dbReference type="Gene3D" id="3.40.720.10">
    <property type="entry name" value="Alkaline Phosphatase, subunit A"/>
    <property type="match status" value="1"/>
</dbReference>
<evidence type="ECO:0000259" key="2">
    <source>
        <dbReference type="Pfam" id="PF00884"/>
    </source>
</evidence>
<proteinExistence type="predicted"/>
<feature type="transmembrane region" description="Helical" evidence="1">
    <location>
        <begin position="58"/>
        <end position="75"/>
    </location>
</feature>
<name>A0A7W6PTH0_9HYPH</name>
<feature type="transmembrane region" description="Helical" evidence="1">
    <location>
        <begin position="110"/>
        <end position="134"/>
    </location>
</feature>
<accession>A0A7W6PTH0</accession>
<dbReference type="Pfam" id="PF00884">
    <property type="entry name" value="Sulfatase"/>
    <property type="match status" value="1"/>
</dbReference>
<dbReference type="EMBL" id="JACIEC010000006">
    <property type="protein sequence ID" value="MBB4145182.1"/>
    <property type="molecule type" value="Genomic_DNA"/>
</dbReference>
<evidence type="ECO:0000313" key="3">
    <source>
        <dbReference type="EMBL" id="MBB4145182.1"/>
    </source>
</evidence>
<keyword evidence="1" id="KW-1133">Transmembrane helix</keyword>
<dbReference type="SUPFAM" id="SSF53649">
    <property type="entry name" value="Alkaline phosphatase-like"/>
    <property type="match status" value="1"/>
</dbReference>
<organism evidence="3 4">
    <name type="scientific">Rhizobium rhizoryzae</name>
    <dbReference type="NCBI Taxonomy" id="451876"/>
    <lineage>
        <taxon>Bacteria</taxon>
        <taxon>Pseudomonadati</taxon>
        <taxon>Pseudomonadota</taxon>
        <taxon>Alphaproteobacteria</taxon>
        <taxon>Hyphomicrobiales</taxon>
        <taxon>Rhizobiaceae</taxon>
        <taxon>Rhizobium/Agrobacterium group</taxon>
        <taxon>Rhizobium</taxon>
    </lineage>
</organism>
<evidence type="ECO:0000256" key="1">
    <source>
        <dbReference type="SAM" id="Phobius"/>
    </source>
</evidence>
<dbReference type="InterPro" id="IPR000917">
    <property type="entry name" value="Sulfatase_N"/>
</dbReference>
<sequence length="532" mass="59442">MFVSTTRFLLFCVLLSAFINMPEHPDAFDLQTFLSIPLEIPIIALGLIIVPGKWRGKLAAVVTVLASLLVLLKLADIGTQSAFQRPFNPYLDIKMIGDGWNVLSRSIGTWVGAFAILSGSFSLFIIIGLFYWSCNFPGGWSSKRRLYGCVAVSTALIGLSGLMLRSEDERHALTVEAKATPYLIQRLDLISHAIADMHRFEVELAQSDPFKGKTELMGRVKGQDVFLIFVESYGRSAVEDTRFSPRIAARFEDMQKSLEQSGFQIASRWVTSPTVAGLSWLAHGTLLSGLWIDSQARYDRLVMSDRSSLNRLFKNAGWETAAAMPAITLDWPESAYFGYDRVYAAKDLSYQGQPFNWITMPDQYTLSAIQKLIRDPQPRRNVMIETALISSHAPWTPVAHMIDWQAVGDGKTFNDQAASGESPAFVWADPDRIRDHYIRTIDYSLEAVASYIRTFGDDAIFIVIGDHQPASVVTGPDATRDVPIHIIAKRTDVVAEFLRQGFNSGLRPVQTESLRMDQLRNLIVELFSEPNS</sequence>
<keyword evidence="4" id="KW-1185">Reference proteome</keyword>
<evidence type="ECO:0000313" key="4">
    <source>
        <dbReference type="Proteomes" id="UP000519897"/>
    </source>
</evidence>
<gene>
    <name evidence="3" type="ORF">GGQ72_003745</name>
</gene>
<feature type="transmembrane region" description="Helical" evidence="1">
    <location>
        <begin position="32"/>
        <end position="51"/>
    </location>
</feature>
<keyword evidence="1" id="KW-0472">Membrane</keyword>
<dbReference type="InterPro" id="IPR017850">
    <property type="entry name" value="Alkaline_phosphatase_core_sf"/>
</dbReference>
<reference evidence="3 4" key="1">
    <citation type="submission" date="2020-08" db="EMBL/GenBank/DDBJ databases">
        <title>Genomic Encyclopedia of Type Strains, Phase IV (KMG-IV): sequencing the most valuable type-strain genomes for metagenomic binning, comparative biology and taxonomic classification.</title>
        <authorList>
            <person name="Goeker M."/>
        </authorList>
    </citation>
    <scope>NUCLEOTIDE SEQUENCE [LARGE SCALE GENOMIC DNA]</scope>
    <source>
        <strain evidence="3 4">DSM 29514</strain>
    </source>
</reference>
<dbReference type="AlphaFoldDB" id="A0A7W6PTH0"/>
<protein>
    <recommendedName>
        <fullName evidence="2">Sulfatase N-terminal domain-containing protein</fullName>
    </recommendedName>
</protein>
<comment type="caution">
    <text evidence="3">The sequence shown here is derived from an EMBL/GenBank/DDBJ whole genome shotgun (WGS) entry which is preliminary data.</text>
</comment>
<feature type="domain" description="Sulfatase N-terminal" evidence="2">
    <location>
        <begin position="298"/>
        <end position="471"/>
    </location>
</feature>
<dbReference type="RefSeq" id="WP_246251372.1">
    <property type="nucleotide sequence ID" value="NZ_CP049249.1"/>
</dbReference>
<feature type="transmembrane region" description="Helical" evidence="1">
    <location>
        <begin position="146"/>
        <end position="164"/>
    </location>
</feature>